<protein>
    <submittedName>
        <fullName evidence="2">Uncharacterized protein</fullName>
    </submittedName>
</protein>
<dbReference type="EMBL" id="MPDP01000102">
    <property type="protein sequence ID" value="KAK1480987.1"/>
    <property type="molecule type" value="Genomic_DNA"/>
</dbReference>
<evidence type="ECO:0000313" key="2">
    <source>
        <dbReference type="EMBL" id="KAK1480987.1"/>
    </source>
</evidence>
<dbReference type="Proteomes" id="UP001239213">
    <property type="component" value="Unassembled WGS sequence"/>
</dbReference>
<keyword evidence="3" id="KW-1185">Reference proteome</keyword>
<reference evidence="2" key="1">
    <citation type="submission" date="2016-11" db="EMBL/GenBank/DDBJ databases">
        <title>The genome sequence of Colletotrichum cuscutae.</title>
        <authorList>
            <person name="Baroncelli R."/>
        </authorList>
    </citation>
    <scope>NUCLEOTIDE SEQUENCE</scope>
    <source>
        <strain evidence="2">IMI 304802</strain>
    </source>
</reference>
<accession>A0AAI9VDE4</accession>
<organism evidence="2 3">
    <name type="scientific">Colletotrichum cuscutae</name>
    <dbReference type="NCBI Taxonomy" id="1209917"/>
    <lineage>
        <taxon>Eukaryota</taxon>
        <taxon>Fungi</taxon>
        <taxon>Dikarya</taxon>
        <taxon>Ascomycota</taxon>
        <taxon>Pezizomycotina</taxon>
        <taxon>Sordariomycetes</taxon>
        <taxon>Hypocreomycetidae</taxon>
        <taxon>Glomerellales</taxon>
        <taxon>Glomerellaceae</taxon>
        <taxon>Colletotrichum</taxon>
        <taxon>Colletotrichum acutatum species complex</taxon>
    </lineage>
</organism>
<name>A0AAI9VDE4_9PEZI</name>
<sequence length="162" mass="18993">DYFQLCLRPWTRESKHRQHPRYSPRLSVPSTPFLSGPRLLFVELQPNDGPPRCSLPARPRRARIPMVMPPSNMSRMGETRDVSNKRRRDFKMSQDKPWVESRPRNRNPSFPEQILPHVPVLFVPPLRQIPISEPDHHPSPEYVGSVSHVWAPSNTESWRLHE</sequence>
<feature type="compositionally biased region" description="Basic and acidic residues" evidence="1">
    <location>
        <begin position="77"/>
        <end position="103"/>
    </location>
</feature>
<feature type="non-terminal residue" evidence="2">
    <location>
        <position position="1"/>
    </location>
</feature>
<comment type="caution">
    <text evidence="2">The sequence shown here is derived from an EMBL/GenBank/DDBJ whole genome shotgun (WGS) entry which is preliminary data.</text>
</comment>
<dbReference type="AlphaFoldDB" id="A0AAI9VDE4"/>
<gene>
    <name evidence="2" type="ORF">CCUS01_16047</name>
</gene>
<evidence type="ECO:0000256" key="1">
    <source>
        <dbReference type="SAM" id="MobiDB-lite"/>
    </source>
</evidence>
<evidence type="ECO:0000313" key="3">
    <source>
        <dbReference type="Proteomes" id="UP001239213"/>
    </source>
</evidence>
<feature type="region of interest" description="Disordered" evidence="1">
    <location>
        <begin position="50"/>
        <end position="111"/>
    </location>
</feature>
<proteinExistence type="predicted"/>